<dbReference type="Proteomes" id="UP000183208">
    <property type="component" value="Unassembled WGS sequence"/>
</dbReference>
<protein>
    <submittedName>
        <fullName evidence="2">Uncharacterized protein</fullName>
    </submittedName>
</protein>
<accession>A0A1H4VTT2</accession>
<feature type="compositionally biased region" description="Basic residues" evidence="1">
    <location>
        <begin position="31"/>
        <end position="44"/>
    </location>
</feature>
<organism evidence="2 3">
    <name type="scientific">Bradyrhizobium lablabi</name>
    <dbReference type="NCBI Taxonomy" id="722472"/>
    <lineage>
        <taxon>Bacteria</taxon>
        <taxon>Pseudomonadati</taxon>
        <taxon>Pseudomonadota</taxon>
        <taxon>Alphaproteobacteria</taxon>
        <taxon>Hyphomicrobiales</taxon>
        <taxon>Nitrobacteraceae</taxon>
        <taxon>Bradyrhizobium</taxon>
    </lineage>
</organism>
<proteinExistence type="predicted"/>
<dbReference type="RefSeq" id="WP_074819190.1">
    <property type="nucleotide sequence ID" value="NZ_FNTI01000001.1"/>
</dbReference>
<gene>
    <name evidence="2" type="ORF">SAMN05444171_2398</name>
</gene>
<reference evidence="2 3" key="1">
    <citation type="submission" date="2016-10" db="EMBL/GenBank/DDBJ databases">
        <authorList>
            <person name="de Groot N.N."/>
        </authorList>
    </citation>
    <scope>NUCLEOTIDE SEQUENCE [LARGE SCALE GENOMIC DNA]</scope>
    <source>
        <strain evidence="2 3">GAS522</strain>
    </source>
</reference>
<dbReference type="AlphaFoldDB" id="A0A1H4VTT2"/>
<dbReference type="EMBL" id="FNTI01000001">
    <property type="protein sequence ID" value="SEC84499.1"/>
    <property type="molecule type" value="Genomic_DNA"/>
</dbReference>
<evidence type="ECO:0000256" key="1">
    <source>
        <dbReference type="SAM" id="MobiDB-lite"/>
    </source>
</evidence>
<sequence>MTTTENVGFAKIGFAKTGQPKNPGHRYQPGHPHHPRKHGSRTQARVFKRRAAKIFAAIVAERDNELSVTQLIHAQNAADLGASIMEMKDRRETGEFIDPISITNLVNAQRRSLSALDE</sequence>
<evidence type="ECO:0000313" key="2">
    <source>
        <dbReference type="EMBL" id="SEC84499.1"/>
    </source>
</evidence>
<feature type="region of interest" description="Disordered" evidence="1">
    <location>
        <begin position="1"/>
        <end position="44"/>
    </location>
</feature>
<evidence type="ECO:0000313" key="3">
    <source>
        <dbReference type="Proteomes" id="UP000183208"/>
    </source>
</evidence>
<name>A0A1H4VTT2_9BRAD</name>